<dbReference type="CTD" id="10573"/>
<sequence>MKMASVRSVTANISNKLNVIAKNLEKAPKPEKIIFDKKKRPGFYSEGLASRLPPAYFKWKKQPGAKPPALYWNDPGSDWRKHPVTGERVRNNRVPLKVVHPKDSQLGLWSGEGYVYGFRKSNITKGVRIKKCWKPFLLKKEFYSEILDRTFTITVTLRTLDLIDEVYGFDFYILKTPPEVLNSMLGMTLKRHMLLRLAEKEKVYPNDPEKREKIYKRYKDFVIPKEEAEWVGLTKSQAIAKQRLIEEKQNPLRPLQDVLTEQLIAKLKEEQKDRGAYELAKGLEHKPLISRIFGRSSTSNDENSST</sequence>
<dbReference type="OrthoDB" id="361870at2759"/>
<keyword evidence="6" id="KW-1185">Reference proteome</keyword>
<dbReference type="InterPro" id="IPR034704">
    <property type="entry name" value="Ribosomal_bL28/bL31-like_sf"/>
</dbReference>
<organism evidence="6 7">
    <name type="scientific">Acanthaster planci</name>
    <name type="common">Crown-of-thorns starfish</name>
    <dbReference type="NCBI Taxonomy" id="133434"/>
    <lineage>
        <taxon>Eukaryota</taxon>
        <taxon>Metazoa</taxon>
        <taxon>Echinodermata</taxon>
        <taxon>Eleutherozoa</taxon>
        <taxon>Asterozoa</taxon>
        <taxon>Asteroidea</taxon>
        <taxon>Valvatacea</taxon>
        <taxon>Valvatida</taxon>
        <taxon>Acanthasteridae</taxon>
        <taxon>Acanthaster</taxon>
    </lineage>
</organism>
<dbReference type="GO" id="GO:0005762">
    <property type="term" value="C:mitochondrial large ribosomal subunit"/>
    <property type="evidence" value="ECO:0007669"/>
    <property type="project" value="TreeGrafter"/>
</dbReference>
<dbReference type="AlphaFoldDB" id="A0A8B7Z0E2"/>
<keyword evidence="2" id="KW-0689">Ribosomal protein</keyword>
<protein>
    <recommendedName>
        <fullName evidence="4">Large ribosomal subunit protein bL28m</fullName>
    </recommendedName>
    <alternativeName>
        <fullName evidence="5">39S ribosomal protein L28, mitochondrial</fullName>
    </alternativeName>
</protein>
<dbReference type="OMA" id="NDPERHN"/>
<dbReference type="InterPro" id="IPR026569">
    <property type="entry name" value="Ribosomal_bL28"/>
</dbReference>
<evidence type="ECO:0000256" key="3">
    <source>
        <dbReference type="ARBA" id="ARBA00023274"/>
    </source>
</evidence>
<proteinExistence type="inferred from homology"/>
<evidence type="ECO:0000313" key="7">
    <source>
        <dbReference type="RefSeq" id="XP_022099069.1"/>
    </source>
</evidence>
<evidence type="ECO:0000256" key="1">
    <source>
        <dbReference type="ARBA" id="ARBA00008760"/>
    </source>
</evidence>
<dbReference type="PANTHER" id="PTHR13528:SF2">
    <property type="entry name" value="LARGE RIBOSOMAL SUBUNIT PROTEIN BL28M"/>
    <property type="match status" value="1"/>
</dbReference>
<evidence type="ECO:0000313" key="6">
    <source>
        <dbReference type="Proteomes" id="UP000694845"/>
    </source>
</evidence>
<evidence type="ECO:0000256" key="5">
    <source>
        <dbReference type="ARBA" id="ARBA00035538"/>
    </source>
</evidence>
<dbReference type="SUPFAM" id="SSF143800">
    <property type="entry name" value="L28p-like"/>
    <property type="match status" value="1"/>
</dbReference>
<evidence type="ECO:0000256" key="2">
    <source>
        <dbReference type="ARBA" id="ARBA00022980"/>
    </source>
</evidence>
<evidence type="ECO:0000256" key="4">
    <source>
        <dbReference type="ARBA" id="ARBA00035269"/>
    </source>
</evidence>
<dbReference type="PANTHER" id="PTHR13528">
    <property type="entry name" value="39S RIBOSOMAL PROTEIN L28, MITOCHONDRIAL"/>
    <property type="match status" value="1"/>
</dbReference>
<accession>A0A8B7Z0E2</accession>
<comment type="similarity">
    <text evidence="1">Belongs to the bacterial ribosomal protein bL28 family.</text>
</comment>
<name>A0A8B7Z0E2_ACAPL</name>
<dbReference type="Gene3D" id="2.30.170.40">
    <property type="entry name" value="Ribosomal protein L28/L24"/>
    <property type="match status" value="1"/>
</dbReference>
<reference evidence="7" key="1">
    <citation type="submission" date="2025-08" db="UniProtKB">
        <authorList>
            <consortium name="RefSeq"/>
        </authorList>
    </citation>
    <scope>IDENTIFICATION</scope>
</reference>
<gene>
    <name evidence="7" type="primary">LOC110983811</name>
</gene>
<dbReference type="GeneID" id="110983811"/>
<dbReference type="GO" id="GO:0003735">
    <property type="term" value="F:structural constituent of ribosome"/>
    <property type="evidence" value="ECO:0007669"/>
    <property type="project" value="InterPro"/>
</dbReference>
<dbReference type="Proteomes" id="UP000694845">
    <property type="component" value="Unplaced"/>
</dbReference>
<dbReference type="KEGG" id="aplc:110983811"/>
<dbReference type="RefSeq" id="XP_022099069.1">
    <property type="nucleotide sequence ID" value="XM_022243377.1"/>
</dbReference>
<keyword evidence="3" id="KW-0687">Ribonucleoprotein</keyword>
<dbReference type="InterPro" id="IPR037147">
    <property type="entry name" value="Ribosomal_bL28_sf"/>
</dbReference>